<dbReference type="EMBL" id="JAVIZX010000001">
    <property type="protein sequence ID" value="MDR6214495.1"/>
    <property type="molecule type" value="Genomic_DNA"/>
</dbReference>
<comment type="caution">
    <text evidence="1">The sequence shown here is derived from an EMBL/GenBank/DDBJ whole genome shotgun (WGS) entry which is preliminary data.</text>
</comment>
<evidence type="ECO:0000313" key="1">
    <source>
        <dbReference type="EMBL" id="MDR6214495.1"/>
    </source>
</evidence>
<sequence length="37" mass="4174">MTTETTPGKKPVPPKPTGPLEWRRIVEWLRADGVISE</sequence>
<gene>
    <name evidence="1" type="ORF">QE399_002184</name>
</gene>
<evidence type="ECO:0000313" key="2">
    <source>
        <dbReference type="Proteomes" id="UP001267710"/>
    </source>
</evidence>
<proteinExistence type="predicted"/>
<reference evidence="1 2" key="1">
    <citation type="submission" date="2023-08" db="EMBL/GenBank/DDBJ databases">
        <title>Functional and genomic diversity of the sorghum phyllosphere microbiome.</title>
        <authorList>
            <person name="Shade A."/>
        </authorList>
    </citation>
    <scope>NUCLEOTIDE SEQUENCE [LARGE SCALE GENOMIC DNA]</scope>
    <source>
        <strain evidence="1 2">SORGH_AS_0335</strain>
    </source>
</reference>
<organism evidence="1 2">
    <name type="scientific">Paracidovorax wautersii</name>
    <dbReference type="NCBI Taxonomy" id="1177982"/>
    <lineage>
        <taxon>Bacteria</taxon>
        <taxon>Pseudomonadati</taxon>
        <taxon>Pseudomonadota</taxon>
        <taxon>Betaproteobacteria</taxon>
        <taxon>Burkholderiales</taxon>
        <taxon>Comamonadaceae</taxon>
        <taxon>Paracidovorax</taxon>
    </lineage>
</organism>
<protein>
    <submittedName>
        <fullName evidence="1">Uncharacterized protein</fullName>
    </submittedName>
</protein>
<keyword evidence="2" id="KW-1185">Reference proteome</keyword>
<dbReference type="Proteomes" id="UP001267710">
    <property type="component" value="Unassembled WGS sequence"/>
</dbReference>
<accession>A0ABU1IB81</accession>
<name>A0ABU1IB81_9BURK</name>